<organism evidence="2 3">
    <name type="scientific">Blautia hydrogenotrophica (strain DSM 10507 / JCM 14656 / S5a33)</name>
    <name type="common">Ruminococcus hydrogenotrophicus</name>
    <dbReference type="NCBI Taxonomy" id="476272"/>
    <lineage>
        <taxon>Bacteria</taxon>
        <taxon>Bacillati</taxon>
        <taxon>Bacillota</taxon>
        <taxon>Clostridia</taxon>
        <taxon>Lachnospirales</taxon>
        <taxon>Lachnospiraceae</taxon>
        <taxon>Blautia</taxon>
    </lineage>
</organism>
<dbReference type="EMBL" id="ACBZ01000043">
    <property type="protein sequence ID" value="EEG50065.1"/>
    <property type="molecule type" value="Genomic_DNA"/>
</dbReference>
<reference evidence="2 3" key="2">
    <citation type="submission" date="2009-02" db="EMBL/GenBank/DDBJ databases">
        <title>Draft genome sequence of Blautia hydrogenotrophica DSM 10507 (Ruminococcus hydrogenotrophicus DSM 10507).</title>
        <authorList>
            <person name="Sudarsanam P."/>
            <person name="Ley R."/>
            <person name="Guruge J."/>
            <person name="Turnbaugh P.J."/>
            <person name="Mahowald M."/>
            <person name="Liep D."/>
            <person name="Gordon J."/>
        </authorList>
    </citation>
    <scope>NUCLEOTIDE SEQUENCE [LARGE SCALE GENOMIC DNA]</scope>
    <source>
        <strain evidence="3">DSM 10507 / JCM 14656 / S5a33</strain>
    </source>
</reference>
<dbReference type="SUPFAM" id="SSF55166">
    <property type="entry name" value="Hedgehog/DD-peptidase"/>
    <property type="match status" value="1"/>
</dbReference>
<dbReference type="InterPro" id="IPR052179">
    <property type="entry name" value="DD-CPase-like"/>
</dbReference>
<dbReference type="GeneID" id="86820100"/>
<dbReference type="InterPro" id="IPR003709">
    <property type="entry name" value="VanY-like_core_dom"/>
</dbReference>
<dbReference type="GO" id="GO:0006508">
    <property type="term" value="P:proteolysis"/>
    <property type="evidence" value="ECO:0007669"/>
    <property type="project" value="InterPro"/>
</dbReference>
<dbReference type="AlphaFoldDB" id="C0CJF5"/>
<dbReference type="PANTHER" id="PTHR34385">
    <property type="entry name" value="D-ALANYL-D-ALANINE CARBOXYPEPTIDASE"/>
    <property type="match status" value="1"/>
</dbReference>
<dbReference type="InterPro" id="IPR009045">
    <property type="entry name" value="Zn_M74/Hedgehog-like"/>
</dbReference>
<protein>
    <recommendedName>
        <fullName evidence="1">D-alanyl-D-alanine carboxypeptidase-like core domain-containing protein</fullName>
    </recommendedName>
</protein>
<evidence type="ECO:0000259" key="1">
    <source>
        <dbReference type="Pfam" id="PF02557"/>
    </source>
</evidence>
<dbReference type="RefSeq" id="WP_005946642.1">
    <property type="nucleotide sequence ID" value="NZ_CP136423.1"/>
</dbReference>
<gene>
    <name evidence="2" type="ORF">RUMHYD_00952</name>
</gene>
<dbReference type="InterPro" id="IPR058193">
    <property type="entry name" value="VanY/YodJ_core_dom"/>
</dbReference>
<reference evidence="2 3" key="1">
    <citation type="submission" date="2009-01" db="EMBL/GenBank/DDBJ databases">
        <authorList>
            <person name="Fulton L."/>
            <person name="Clifton S."/>
            <person name="Fulton B."/>
            <person name="Xu J."/>
            <person name="Minx P."/>
            <person name="Pepin K.H."/>
            <person name="Johnson M."/>
            <person name="Bhonagiri V."/>
            <person name="Nash W.E."/>
            <person name="Mardis E.R."/>
            <person name="Wilson R.K."/>
        </authorList>
    </citation>
    <scope>NUCLEOTIDE SEQUENCE [LARGE SCALE GENOMIC DNA]</scope>
    <source>
        <strain evidence="3">DSM 10507 / JCM 14656 / S5a33</strain>
    </source>
</reference>
<dbReference type="CDD" id="cd14852">
    <property type="entry name" value="LD-carboxypeptidase"/>
    <property type="match status" value="1"/>
</dbReference>
<evidence type="ECO:0000313" key="2">
    <source>
        <dbReference type="EMBL" id="EEG50065.1"/>
    </source>
</evidence>
<accession>C0CJF5</accession>
<dbReference type="eggNOG" id="COG1876">
    <property type="taxonomic scope" value="Bacteria"/>
</dbReference>
<dbReference type="HOGENOM" id="CLU_054193_5_2_9"/>
<dbReference type="Pfam" id="PF02557">
    <property type="entry name" value="VanY"/>
    <property type="match status" value="1"/>
</dbReference>
<comment type="caution">
    <text evidence="2">The sequence shown here is derived from an EMBL/GenBank/DDBJ whole genome shotgun (WGS) entry which is preliminary data.</text>
</comment>
<sequence length="182" mass="20569">MSQYTRLINRSHPLSPDYRPVSLIDAGIPFDAPLTDPKRLLEPQAAYAARELFALASSCDIQLYGISGYRSYSRQSQLYNGSSQIAPPGASEHQSGLALDVSCLSIGLNLSEKFADTPEGKWLYAHAPLYGFILRYPKDKQHITGYPWEPWHIRYVTKSLSVYLKWTGMTLEEYHQLSHCSI</sequence>
<dbReference type="PANTHER" id="PTHR34385:SF1">
    <property type="entry name" value="PEPTIDOGLYCAN L-ALANYL-D-GLUTAMATE ENDOPEPTIDASE CWLK"/>
    <property type="match status" value="1"/>
</dbReference>
<dbReference type="Proteomes" id="UP000003100">
    <property type="component" value="Unassembled WGS sequence"/>
</dbReference>
<evidence type="ECO:0000313" key="3">
    <source>
        <dbReference type="Proteomes" id="UP000003100"/>
    </source>
</evidence>
<dbReference type="PATRIC" id="fig|476272.21.peg.2299"/>
<keyword evidence="3" id="KW-1185">Reference proteome</keyword>
<name>C0CJF5_BLAHS</name>
<feature type="domain" description="D-alanyl-D-alanine carboxypeptidase-like core" evidence="1">
    <location>
        <begin position="39"/>
        <end position="157"/>
    </location>
</feature>
<proteinExistence type="predicted"/>
<dbReference type="Gene3D" id="3.30.1380.10">
    <property type="match status" value="1"/>
</dbReference>
<dbReference type="GO" id="GO:0008233">
    <property type="term" value="F:peptidase activity"/>
    <property type="evidence" value="ECO:0007669"/>
    <property type="project" value="InterPro"/>
</dbReference>